<dbReference type="CTD" id="8233376"/>
<dbReference type="EMBL" id="DS234988">
    <property type="protein sequence ID" value="EEB09898.1"/>
    <property type="molecule type" value="Genomic_DNA"/>
</dbReference>
<dbReference type="KEGG" id="phu:Phum_PHUM003700"/>
<dbReference type="InParanoid" id="E0V942"/>
<feature type="compositionally biased region" description="Basic and acidic residues" evidence="1">
    <location>
        <begin position="344"/>
        <end position="354"/>
    </location>
</feature>
<dbReference type="VEuPathDB" id="VectorBase:PHUM003700"/>
<dbReference type="HOGENOM" id="CLU_265500_0_0_1"/>
<feature type="region of interest" description="Disordered" evidence="1">
    <location>
        <begin position="376"/>
        <end position="475"/>
    </location>
</feature>
<dbReference type="GeneID" id="8233376"/>
<keyword evidence="4" id="KW-1185">Reference proteome</keyword>
<feature type="compositionally biased region" description="Low complexity" evidence="1">
    <location>
        <begin position="333"/>
        <end position="343"/>
    </location>
</feature>
<dbReference type="Proteomes" id="UP000009046">
    <property type="component" value="Unassembled WGS sequence"/>
</dbReference>
<feature type="compositionally biased region" description="Basic and acidic residues" evidence="1">
    <location>
        <begin position="311"/>
        <end position="323"/>
    </location>
</feature>
<feature type="compositionally biased region" description="Polar residues" evidence="1">
    <location>
        <begin position="951"/>
        <end position="987"/>
    </location>
</feature>
<evidence type="ECO:0000256" key="1">
    <source>
        <dbReference type="SAM" id="MobiDB-lite"/>
    </source>
</evidence>
<feature type="region of interest" description="Disordered" evidence="1">
    <location>
        <begin position="541"/>
        <end position="596"/>
    </location>
</feature>
<dbReference type="RefSeq" id="XP_002422636.1">
    <property type="nucleotide sequence ID" value="XM_002422591.1"/>
</dbReference>
<feature type="region of interest" description="Disordered" evidence="1">
    <location>
        <begin position="857"/>
        <end position="1003"/>
    </location>
</feature>
<gene>
    <name evidence="3" type="primary">8233376</name>
    <name evidence="2" type="ORF">Phum_PHUM003700</name>
</gene>
<reference evidence="2" key="2">
    <citation type="submission" date="2007-04" db="EMBL/GenBank/DDBJ databases">
        <title>The genome of the human body louse.</title>
        <authorList>
            <consortium name="The Human Body Louse Genome Consortium"/>
            <person name="Kirkness E."/>
            <person name="Walenz B."/>
            <person name="Hass B."/>
            <person name="Bruggner R."/>
            <person name="Strausberg R."/>
        </authorList>
    </citation>
    <scope>NUCLEOTIDE SEQUENCE</scope>
    <source>
        <strain evidence="2">USDA</strain>
    </source>
</reference>
<dbReference type="OMA" id="HENCEEL"/>
<dbReference type="EnsemblMetazoa" id="PHUM003700-RA">
    <property type="protein sequence ID" value="PHUM003700-PA"/>
    <property type="gene ID" value="PHUM003700"/>
</dbReference>
<accession>E0V942</accession>
<feature type="region of interest" description="Disordered" evidence="1">
    <location>
        <begin position="733"/>
        <end position="753"/>
    </location>
</feature>
<feature type="compositionally biased region" description="Polar residues" evidence="1">
    <location>
        <begin position="549"/>
        <end position="564"/>
    </location>
</feature>
<proteinExistence type="predicted"/>
<feature type="region of interest" description="Disordered" evidence="1">
    <location>
        <begin position="308"/>
        <end position="363"/>
    </location>
</feature>
<feature type="compositionally biased region" description="Basic and acidic residues" evidence="1">
    <location>
        <begin position="378"/>
        <end position="399"/>
    </location>
</feature>
<reference evidence="3" key="3">
    <citation type="submission" date="2021-02" db="UniProtKB">
        <authorList>
            <consortium name="EnsemblMetazoa"/>
        </authorList>
    </citation>
    <scope>IDENTIFICATION</scope>
    <source>
        <strain evidence="3">USDA</strain>
    </source>
</reference>
<feature type="region of interest" description="Disordered" evidence="1">
    <location>
        <begin position="1147"/>
        <end position="1172"/>
    </location>
</feature>
<reference evidence="2" key="1">
    <citation type="submission" date="2007-04" db="EMBL/GenBank/DDBJ databases">
        <title>Annotation of Pediculus humanus corporis strain USDA.</title>
        <authorList>
            <person name="Kirkness E."/>
            <person name="Hannick L."/>
            <person name="Hass B."/>
            <person name="Bruggner R."/>
            <person name="Lawson D."/>
            <person name="Bidwell S."/>
            <person name="Joardar V."/>
            <person name="Caler E."/>
            <person name="Walenz B."/>
            <person name="Inman J."/>
            <person name="Schobel S."/>
            <person name="Galinsky K."/>
            <person name="Amedeo P."/>
            <person name="Strausberg R."/>
        </authorList>
    </citation>
    <scope>NUCLEOTIDE SEQUENCE</scope>
    <source>
        <strain evidence="2">USDA</strain>
    </source>
</reference>
<feature type="region of interest" description="Disordered" evidence="1">
    <location>
        <begin position="1216"/>
        <end position="1254"/>
    </location>
</feature>
<feature type="compositionally biased region" description="Acidic residues" evidence="1">
    <location>
        <begin position="1243"/>
        <end position="1254"/>
    </location>
</feature>
<organism>
    <name type="scientific">Pediculus humanus subsp. corporis</name>
    <name type="common">Body louse</name>
    <dbReference type="NCBI Taxonomy" id="121224"/>
    <lineage>
        <taxon>Eukaryota</taxon>
        <taxon>Metazoa</taxon>
        <taxon>Ecdysozoa</taxon>
        <taxon>Arthropoda</taxon>
        <taxon>Hexapoda</taxon>
        <taxon>Insecta</taxon>
        <taxon>Pterygota</taxon>
        <taxon>Neoptera</taxon>
        <taxon>Paraneoptera</taxon>
        <taxon>Psocodea</taxon>
        <taxon>Troctomorpha</taxon>
        <taxon>Phthiraptera</taxon>
        <taxon>Anoplura</taxon>
        <taxon>Pediculidae</taxon>
        <taxon>Pediculus</taxon>
    </lineage>
</organism>
<dbReference type="AlphaFoldDB" id="E0V942"/>
<feature type="compositionally biased region" description="Polar residues" evidence="1">
    <location>
        <begin position="922"/>
        <end position="932"/>
    </location>
</feature>
<feature type="compositionally biased region" description="Polar residues" evidence="1">
    <location>
        <begin position="733"/>
        <end position="747"/>
    </location>
</feature>
<evidence type="ECO:0000313" key="3">
    <source>
        <dbReference type="EnsemblMetazoa" id="PHUM003700-PA"/>
    </source>
</evidence>
<evidence type="ECO:0000313" key="2">
    <source>
        <dbReference type="EMBL" id="EEB09898.1"/>
    </source>
</evidence>
<feature type="compositionally biased region" description="Polar residues" evidence="1">
    <location>
        <begin position="858"/>
        <end position="883"/>
    </location>
</feature>
<name>E0V942_PEDHC</name>
<protein>
    <submittedName>
        <fullName evidence="2 3">Uncharacterized protein</fullName>
    </submittedName>
</protein>
<evidence type="ECO:0000313" key="4">
    <source>
        <dbReference type="Proteomes" id="UP000009046"/>
    </source>
</evidence>
<dbReference type="EMBL" id="AAZO01000045">
    <property type="status" value="NOT_ANNOTATED_CDS"/>
    <property type="molecule type" value="Genomic_DNA"/>
</dbReference>
<feature type="compositionally biased region" description="Low complexity" evidence="1">
    <location>
        <begin position="903"/>
        <end position="917"/>
    </location>
</feature>
<sequence>MRDIQESYILKTDEIEGRKKKSKNYNPEQDNNNCNCYTPEQIKLHHYHCPMEKKLCPIHHGENIKRKISSEVGSLCPKTLKEGLFNPFHSVGTPQCYSTSDYYSKTHLLKYELVKNKEVQTNISDFKKLDLNIESRNTLIKSSKKTISIKSDKIKKYKKCFYSPCESLARVSINKKLGNDLEEKISIKSKDTLSSYNDNLNLSNDVCDLKRKKIKDVNYNNNDFECYYYNEDKSYLQNKIGIIKTTEDGGDGEEEEEKEKGFDDDDVDLRCNYHLQNELKNSDSNYCQPFFVYPSSLLEMGLKKLSLSKNKNSDKNNSMEKTKKTSKKSVSENFDNNNDVVGDNSKKFENRETDNESFPSDSNESVFFTPFLLVPKGSDTDKKEKHPVEKEVQTNDAHPKKSTLRKFSSETHPKSITSRDNQESVKELSKDIGTNTSTKCLVTPRIESKGELRTPTSSKTDNMQKRSKPCFKDASTQFPSHKLSILPMVSSEHSKSEIKPTLRKMPVEKPTKEKEEPVNSVKKYKSTMGVQTDSSHIAFESDKKHKNTKAAQTESTHTVNNILGNDSKHQDTKAAQTNLPENLETPRSETSIEEETTNIKYQKRSPMVPMVPTTQNTAPETPPKTSMKTIQTDFSYVAGEGGRVPHGCYCEELTQTENNETLTIFPPSHKNRRALLMNNDGDTNSENPLCTDLDKSFSESQVSELKMFGQVKEGKKILQVDFERHQKTNCTISTNTSKANDSNSFDSNDGKLPETPIQITSFSTEKANPSPVSDLSDLIKIIDRCFDKMTEFKEGGRCQCFVNSNSEFYEKTNLEKNSQQVNIRQSVPLNKQSNTSEVLICKICLNKIKIFTEDKSTTTENEMNGTTARKVQNNTDSKSSISGEQKRVRDSSIPVPRKPPPVSDLSSSSGSRLPPNLKKSPENLTGDKNSVAFNEGTKKNSNQGFEKKPNSKPSSRSHSQTNSNTSKNTGNDSNDKQIPSTSKSNVEQQRKPPRSSKSHSNSFTYSVIVSPMWPKQMLHNLQEKAIKHLCKKKQGKKYKTLSNEDGGSRTTTTTRRHRLKENLLNDDEINENSCFILRPTKSECWSHNYVEENVEYDECVNTNTTTTSCSSKNRKIKSANFFWIPAFSTNDSLNNAAAAAAICQNEPLKHREKHKEKTGSREKKQHGGFNNETCYGDHVDSDSVHSSYVFEEDKLYTKSCASIIQDILTYFHEKTNNSRPLENINEKDGDEVTGEQTDFTQSNDDDDDTSENES</sequence>
<feature type="compositionally biased region" description="Basic and acidic residues" evidence="1">
    <location>
        <begin position="420"/>
        <end position="430"/>
    </location>
</feature>